<evidence type="ECO:0000313" key="2">
    <source>
        <dbReference type="EMBL" id="CRZ09475.1"/>
    </source>
</evidence>
<feature type="compositionally biased region" description="Basic and acidic residues" evidence="1">
    <location>
        <begin position="73"/>
        <end position="83"/>
    </location>
</feature>
<dbReference type="AlphaFoldDB" id="A0A0H5R5P1"/>
<accession>A0A0H5R5P1</accession>
<protein>
    <submittedName>
        <fullName evidence="2">Uncharacterized protein</fullName>
    </submittedName>
</protein>
<proteinExistence type="predicted"/>
<feature type="compositionally biased region" description="Basic and acidic residues" evidence="1">
    <location>
        <begin position="1"/>
        <end position="11"/>
    </location>
</feature>
<evidence type="ECO:0000256" key="1">
    <source>
        <dbReference type="SAM" id="MobiDB-lite"/>
    </source>
</evidence>
<dbReference type="EMBL" id="HACM01009033">
    <property type="protein sequence ID" value="CRZ09475.1"/>
    <property type="molecule type" value="Transcribed_RNA"/>
</dbReference>
<name>A0A0H5R5P1_9EUKA</name>
<organism evidence="2">
    <name type="scientific">Spongospora subterranea</name>
    <dbReference type="NCBI Taxonomy" id="70186"/>
    <lineage>
        <taxon>Eukaryota</taxon>
        <taxon>Sar</taxon>
        <taxon>Rhizaria</taxon>
        <taxon>Endomyxa</taxon>
        <taxon>Phytomyxea</taxon>
        <taxon>Plasmodiophorida</taxon>
        <taxon>Plasmodiophoridae</taxon>
        <taxon>Spongospora</taxon>
    </lineage>
</organism>
<feature type="region of interest" description="Disordered" evidence="1">
    <location>
        <begin position="1"/>
        <end position="98"/>
    </location>
</feature>
<sequence>MPNLDPRKKNYFDTPGSTSNDDSPEDGSSQPRRKKRQRRVSAAAMSVHTTGDGFQYRRRETIIRPADIGLAPNEDRPRTQDQKPRKKLSRSVKDKVLPTKIKSPTPAEVFVTPPSYPDTSHWAPLLTDEDGPAESTLIHFLKQLVAFETSECASVYGAEEFKYIQDRIEAVCKTFLSKTNERILKQLDEVGALKKPKILPNPMNEALRERETTWNGVIEATMAELDAWDSLKMRPPAVEHICDDLDMDTYFTNQNLSTALQSTNHLEATCQNFVALSVKADAIYRAAQVASDVFSRAHQNQFRIAQTISNQALHPFQKNSEPKSLILNVVNSNPA</sequence>
<reference evidence="2" key="1">
    <citation type="submission" date="2015-04" db="EMBL/GenBank/DDBJ databases">
        <title>The genome sequence of the plant pathogenic Rhizarian Plasmodiophora brassicae reveals insights in its biotrophic life cycle and the origin of chitin synthesis.</title>
        <authorList>
            <person name="Schwelm A."/>
            <person name="Fogelqvist J."/>
            <person name="Knaust A."/>
            <person name="Julke S."/>
            <person name="Lilja T."/>
            <person name="Dhandapani V."/>
            <person name="Bonilla-Rosso G."/>
            <person name="Karlsson M."/>
            <person name="Shevchenko A."/>
            <person name="Choi S.R."/>
            <person name="Kim H.G."/>
            <person name="Park J.Y."/>
            <person name="Lim Y.P."/>
            <person name="Ludwig-Muller J."/>
            <person name="Dixelius C."/>
        </authorList>
    </citation>
    <scope>NUCLEOTIDE SEQUENCE</scope>
    <source>
        <tissue evidence="2">Potato root galls</tissue>
    </source>
</reference>